<dbReference type="Proteomes" id="UP000252415">
    <property type="component" value="Unassembled WGS sequence"/>
</dbReference>
<name>A0A368VL10_9BACL</name>
<sequence length="61" mass="6480">MKCKPCEGTGKTKCSDCNGEGLGYGHGKCMTCDGSGLIECTPCEASGKVSLFQWMNLKRAE</sequence>
<dbReference type="EMBL" id="QPJD01000018">
    <property type="protein sequence ID" value="RCW42174.1"/>
    <property type="molecule type" value="Genomic_DNA"/>
</dbReference>
<protein>
    <submittedName>
        <fullName evidence="1">Uncharacterized protein</fullName>
    </submittedName>
</protein>
<reference evidence="1 2" key="1">
    <citation type="submission" date="2018-07" db="EMBL/GenBank/DDBJ databases">
        <title>Genomic Encyclopedia of Type Strains, Phase III (KMG-III): the genomes of soil and plant-associated and newly described type strains.</title>
        <authorList>
            <person name="Whitman W."/>
        </authorList>
    </citation>
    <scope>NUCLEOTIDE SEQUENCE [LARGE SCALE GENOMIC DNA]</scope>
    <source>
        <strain evidence="1 2">CECT 7506</strain>
    </source>
</reference>
<organism evidence="1 2">
    <name type="scientific">Paenibacillus prosopidis</name>
    <dbReference type="NCBI Taxonomy" id="630520"/>
    <lineage>
        <taxon>Bacteria</taxon>
        <taxon>Bacillati</taxon>
        <taxon>Bacillota</taxon>
        <taxon>Bacilli</taxon>
        <taxon>Bacillales</taxon>
        <taxon>Paenibacillaceae</taxon>
        <taxon>Paenibacillus</taxon>
    </lineage>
</organism>
<evidence type="ECO:0000313" key="2">
    <source>
        <dbReference type="Proteomes" id="UP000252415"/>
    </source>
</evidence>
<dbReference type="SUPFAM" id="SSF57938">
    <property type="entry name" value="DnaJ/Hsp40 cysteine-rich domain"/>
    <property type="match status" value="1"/>
</dbReference>
<evidence type="ECO:0000313" key="1">
    <source>
        <dbReference type="EMBL" id="RCW42174.1"/>
    </source>
</evidence>
<accession>A0A368VL10</accession>
<comment type="caution">
    <text evidence="1">The sequence shown here is derived from an EMBL/GenBank/DDBJ whole genome shotgun (WGS) entry which is preliminary data.</text>
</comment>
<proteinExistence type="predicted"/>
<gene>
    <name evidence="1" type="ORF">DFP97_1183</name>
</gene>
<dbReference type="InterPro" id="IPR036410">
    <property type="entry name" value="HSP_DnaJ_Cys-rich_dom_sf"/>
</dbReference>
<keyword evidence="2" id="KW-1185">Reference proteome</keyword>
<dbReference type="AlphaFoldDB" id="A0A368VL10"/>